<dbReference type="Gene3D" id="3.30.465.10">
    <property type="match status" value="1"/>
</dbReference>
<keyword evidence="11 19" id="KW-0521">NADP</keyword>
<dbReference type="InterPro" id="IPR016167">
    <property type="entry name" value="FAD-bd_PCMH_sub1"/>
</dbReference>
<dbReference type="GO" id="GO:0008762">
    <property type="term" value="F:UDP-N-acetylmuramate dehydrogenase activity"/>
    <property type="evidence" value="ECO:0007669"/>
    <property type="project" value="UniProtKB-UniRule"/>
</dbReference>
<comment type="cofactor">
    <cofactor evidence="1 19">
        <name>FAD</name>
        <dbReference type="ChEBI" id="CHEBI:57692"/>
    </cofactor>
</comment>
<dbReference type="SUPFAM" id="SSF56176">
    <property type="entry name" value="FAD-binding/transporter-associated domain-like"/>
    <property type="match status" value="1"/>
</dbReference>
<dbReference type="PANTHER" id="PTHR21071:SF4">
    <property type="entry name" value="UDP-N-ACETYLENOLPYRUVOYLGLUCOSAMINE REDUCTASE"/>
    <property type="match status" value="1"/>
</dbReference>
<feature type="active site" description="Proton donor" evidence="19">
    <location>
        <position position="241"/>
    </location>
</feature>
<evidence type="ECO:0000256" key="2">
    <source>
        <dbReference type="ARBA" id="ARBA00003921"/>
    </source>
</evidence>
<feature type="active site" evidence="19">
    <location>
        <position position="337"/>
    </location>
</feature>
<keyword evidence="10 19" id="KW-0274">FAD</keyword>
<reference evidence="21 22" key="1">
    <citation type="submission" date="2021-03" db="EMBL/GenBank/DDBJ databases">
        <title>Fibrella sp. HMF5036 genome sequencing and assembly.</title>
        <authorList>
            <person name="Kang H."/>
            <person name="Kim H."/>
            <person name="Bae S."/>
            <person name="Joh K."/>
        </authorList>
    </citation>
    <scope>NUCLEOTIDE SEQUENCE [LARGE SCALE GENOMIC DNA]</scope>
    <source>
        <strain evidence="21 22">HMF5036</strain>
    </source>
</reference>
<evidence type="ECO:0000256" key="11">
    <source>
        <dbReference type="ARBA" id="ARBA00022857"/>
    </source>
</evidence>
<dbReference type="EMBL" id="JAFMYU010000005">
    <property type="protein sequence ID" value="MBO0930976.1"/>
    <property type="molecule type" value="Genomic_DNA"/>
</dbReference>
<evidence type="ECO:0000256" key="12">
    <source>
        <dbReference type="ARBA" id="ARBA00022960"/>
    </source>
</evidence>
<evidence type="ECO:0000256" key="6">
    <source>
        <dbReference type="ARBA" id="ARBA00015188"/>
    </source>
</evidence>
<dbReference type="PANTHER" id="PTHR21071">
    <property type="entry name" value="UDP-N-ACETYLENOLPYRUVOYLGLUCOSAMINE REDUCTASE"/>
    <property type="match status" value="1"/>
</dbReference>
<dbReference type="Gene3D" id="3.90.78.10">
    <property type="entry name" value="UDP-N-acetylenolpyruvoylglucosamine reductase, C-terminal domain"/>
    <property type="match status" value="1"/>
</dbReference>
<comment type="similarity">
    <text evidence="19">Belongs to the MurB family.</text>
</comment>
<evidence type="ECO:0000256" key="10">
    <source>
        <dbReference type="ARBA" id="ARBA00022827"/>
    </source>
</evidence>
<keyword evidence="15 19" id="KW-0131">Cell cycle</keyword>
<feature type="domain" description="FAD-binding PCMH-type" evidence="20">
    <location>
        <begin position="17"/>
        <end position="189"/>
    </location>
</feature>
<evidence type="ECO:0000256" key="17">
    <source>
        <dbReference type="ARBA" id="ARBA00031026"/>
    </source>
</evidence>
<gene>
    <name evidence="19 21" type="primary">murB</name>
    <name evidence="21" type="ORF">J2I48_08235</name>
</gene>
<dbReference type="InterPro" id="IPR006094">
    <property type="entry name" value="Oxid_FAD_bind_N"/>
</dbReference>
<comment type="subcellular location">
    <subcellularLocation>
        <location evidence="3 19">Cytoplasm</location>
    </subcellularLocation>
</comment>
<comment type="caution">
    <text evidence="21">The sequence shown here is derived from an EMBL/GenBank/DDBJ whole genome shotgun (WGS) entry which is preliminary data.</text>
</comment>
<dbReference type="InterPro" id="IPR003170">
    <property type="entry name" value="MurB"/>
</dbReference>
<organism evidence="21 22">
    <name type="scientific">Fibrella aquatilis</name>
    <dbReference type="NCBI Taxonomy" id="2817059"/>
    <lineage>
        <taxon>Bacteria</taxon>
        <taxon>Pseudomonadati</taxon>
        <taxon>Bacteroidota</taxon>
        <taxon>Cytophagia</taxon>
        <taxon>Cytophagales</taxon>
        <taxon>Spirosomataceae</taxon>
        <taxon>Fibrella</taxon>
    </lineage>
</organism>
<keyword evidence="22" id="KW-1185">Reference proteome</keyword>
<evidence type="ECO:0000313" key="21">
    <source>
        <dbReference type="EMBL" id="MBO0930976.1"/>
    </source>
</evidence>
<dbReference type="GO" id="GO:0051301">
    <property type="term" value="P:cell division"/>
    <property type="evidence" value="ECO:0007669"/>
    <property type="project" value="UniProtKB-KW"/>
</dbReference>
<dbReference type="HAMAP" id="MF_00037">
    <property type="entry name" value="MurB"/>
    <property type="match status" value="1"/>
</dbReference>
<comment type="catalytic activity">
    <reaction evidence="18 19">
        <text>UDP-N-acetyl-alpha-D-muramate + NADP(+) = UDP-N-acetyl-3-O-(1-carboxyvinyl)-alpha-D-glucosamine + NADPH + H(+)</text>
        <dbReference type="Rhea" id="RHEA:12248"/>
        <dbReference type="ChEBI" id="CHEBI:15378"/>
        <dbReference type="ChEBI" id="CHEBI:57783"/>
        <dbReference type="ChEBI" id="CHEBI:58349"/>
        <dbReference type="ChEBI" id="CHEBI:68483"/>
        <dbReference type="ChEBI" id="CHEBI:70757"/>
        <dbReference type="EC" id="1.3.1.98"/>
    </reaction>
</comment>
<dbReference type="PROSITE" id="PS51387">
    <property type="entry name" value="FAD_PCMH"/>
    <property type="match status" value="1"/>
</dbReference>
<evidence type="ECO:0000256" key="16">
    <source>
        <dbReference type="ARBA" id="ARBA00023316"/>
    </source>
</evidence>
<dbReference type="AlphaFoldDB" id="A0A939G317"/>
<proteinExistence type="inferred from homology"/>
<dbReference type="GO" id="GO:0009252">
    <property type="term" value="P:peptidoglycan biosynthetic process"/>
    <property type="evidence" value="ECO:0007669"/>
    <property type="project" value="UniProtKB-UniRule"/>
</dbReference>
<keyword evidence="8 19" id="KW-0132">Cell division</keyword>
<comment type="function">
    <text evidence="2 19">Cell wall formation.</text>
</comment>
<name>A0A939G317_9BACT</name>
<evidence type="ECO:0000256" key="3">
    <source>
        <dbReference type="ARBA" id="ARBA00004496"/>
    </source>
</evidence>
<dbReference type="NCBIfam" id="TIGR00179">
    <property type="entry name" value="murB"/>
    <property type="match status" value="1"/>
</dbReference>
<evidence type="ECO:0000256" key="5">
    <source>
        <dbReference type="ARBA" id="ARBA00012518"/>
    </source>
</evidence>
<accession>A0A939G317</accession>
<evidence type="ECO:0000256" key="19">
    <source>
        <dbReference type="HAMAP-Rule" id="MF_00037"/>
    </source>
</evidence>
<evidence type="ECO:0000313" key="22">
    <source>
        <dbReference type="Proteomes" id="UP000664795"/>
    </source>
</evidence>
<dbReference type="InterPro" id="IPR016169">
    <property type="entry name" value="FAD-bd_PCMH_sub2"/>
</dbReference>
<keyword evidence="12 19" id="KW-0133">Cell shape</keyword>
<keyword evidence="9 19" id="KW-0285">Flavoprotein</keyword>
<dbReference type="GO" id="GO:0071555">
    <property type="term" value="P:cell wall organization"/>
    <property type="evidence" value="ECO:0007669"/>
    <property type="project" value="UniProtKB-KW"/>
</dbReference>
<dbReference type="RefSeq" id="WP_207334940.1">
    <property type="nucleotide sequence ID" value="NZ_JAFMYU010000005.1"/>
</dbReference>
<keyword evidence="16 19" id="KW-0961">Cell wall biogenesis/degradation</keyword>
<dbReference type="NCBIfam" id="NF010478">
    <property type="entry name" value="PRK13903.1"/>
    <property type="match status" value="1"/>
</dbReference>
<evidence type="ECO:0000256" key="13">
    <source>
        <dbReference type="ARBA" id="ARBA00022984"/>
    </source>
</evidence>
<keyword evidence="7 19" id="KW-0963">Cytoplasm</keyword>
<sequence>MLTVQRAVSLRPYTTFGIAANADYFAEVTSETDLQTLLQLPDLATMPKLMLGGGSNILLTRDVPGLVVKLSIGGIEVVREDDLHIYVRAGAGVVWHELVLYCVENNYAGMENLSLIPGTVGAAPMQNIGAYGVEIEQLVDHLDAIDSVTGATRRFDHADCQFGYRESVFKHALKGRYIITSVTFRLDKTPTFHTRYGAIQETLTEMGITDDKLSIRAISNAVIKIRRSKLPDPAEIGNAGSFFKNPEIPTAQFDALKATYPTLPGYPTTEGQVKVPAGWLIEQAGWKGYRHGDAGVHAKQALVLVNYGRATGNEILALAQQVQASVQEKFGIEIRPEVNVI</sequence>
<dbReference type="EC" id="1.3.1.98" evidence="5 19"/>
<protein>
    <recommendedName>
        <fullName evidence="6 19">UDP-N-acetylenolpyruvoylglucosamine reductase</fullName>
        <ecNumber evidence="5 19">1.3.1.98</ecNumber>
    </recommendedName>
    <alternativeName>
        <fullName evidence="17 19">UDP-N-acetylmuramate dehydrogenase</fullName>
    </alternativeName>
</protein>
<evidence type="ECO:0000256" key="15">
    <source>
        <dbReference type="ARBA" id="ARBA00023306"/>
    </source>
</evidence>
<dbReference type="InterPro" id="IPR016166">
    <property type="entry name" value="FAD-bd_PCMH"/>
</dbReference>
<evidence type="ECO:0000259" key="20">
    <source>
        <dbReference type="PROSITE" id="PS51387"/>
    </source>
</evidence>
<dbReference type="SUPFAM" id="SSF56194">
    <property type="entry name" value="Uridine diphospho-N-Acetylenolpyruvylglucosamine reductase, MurB, C-terminal domain"/>
    <property type="match status" value="1"/>
</dbReference>
<dbReference type="Pfam" id="PF01565">
    <property type="entry name" value="FAD_binding_4"/>
    <property type="match status" value="1"/>
</dbReference>
<evidence type="ECO:0000256" key="18">
    <source>
        <dbReference type="ARBA" id="ARBA00048914"/>
    </source>
</evidence>
<dbReference type="Gene3D" id="3.30.43.10">
    <property type="entry name" value="Uridine Diphospho-n-acetylenolpyruvylglucosamine Reductase, domain 2"/>
    <property type="match status" value="1"/>
</dbReference>
<evidence type="ECO:0000256" key="1">
    <source>
        <dbReference type="ARBA" id="ARBA00001974"/>
    </source>
</evidence>
<dbReference type="GO" id="GO:0005829">
    <property type="term" value="C:cytosol"/>
    <property type="evidence" value="ECO:0007669"/>
    <property type="project" value="TreeGrafter"/>
</dbReference>
<evidence type="ECO:0000256" key="9">
    <source>
        <dbReference type="ARBA" id="ARBA00022630"/>
    </source>
</evidence>
<keyword evidence="13 19" id="KW-0573">Peptidoglycan synthesis</keyword>
<evidence type="ECO:0000256" key="14">
    <source>
        <dbReference type="ARBA" id="ARBA00023002"/>
    </source>
</evidence>
<dbReference type="GO" id="GO:0071949">
    <property type="term" value="F:FAD binding"/>
    <property type="evidence" value="ECO:0007669"/>
    <property type="project" value="InterPro"/>
</dbReference>
<evidence type="ECO:0000256" key="7">
    <source>
        <dbReference type="ARBA" id="ARBA00022490"/>
    </source>
</evidence>
<dbReference type="Proteomes" id="UP000664795">
    <property type="component" value="Unassembled WGS sequence"/>
</dbReference>
<comment type="pathway">
    <text evidence="4 19">Cell wall biogenesis; peptidoglycan biosynthesis.</text>
</comment>
<dbReference type="Pfam" id="PF02873">
    <property type="entry name" value="MurB_C"/>
    <property type="match status" value="1"/>
</dbReference>
<feature type="active site" evidence="19">
    <location>
        <position position="165"/>
    </location>
</feature>
<dbReference type="NCBIfam" id="NF000755">
    <property type="entry name" value="PRK00046.1"/>
    <property type="match status" value="1"/>
</dbReference>
<evidence type="ECO:0000256" key="8">
    <source>
        <dbReference type="ARBA" id="ARBA00022618"/>
    </source>
</evidence>
<dbReference type="InterPro" id="IPR036635">
    <property type="entry name" value="MurB_C_sf"/>
</dbReference>
<dbReference type="InterPro" id="IPR011601">
    <property type="entry name" value="MurB_C"/>
</dbReference>
<dbReference type="GO" id="GO:0008360">
    <property type="term" value="P:regulation of cell shape"/>
    <property type="evidence" value="ECO:0007669"/>
    <property type="project" value="UniProtKB-KW"/>
</dbReference>
<keyword evidence="14 19" id="KW-0560">Oxidoreductase</keyword>
<dbReference type="InterPro" id="IPR036318">
    <property type="entry name" value="FAD-bd_PCMH-like_sf"/>
</dbReference>
<evidence type="ECO:0000256" key="4">
    <source>
        <dbReference type="ARBA" id="ARBA00004752"/>
    </source>
</evidence>